<dbReference type="SUPFAM" id="SSF48452">
    <property type="entry name" value="TPR-like"/>
    <property type="match status" value="4"/>
</dbReference>
<dbReference type="Pfam" id="PF13174">
    <property type="entry name" value="TPR_6"/>
    <property type="match status" value="1"/>
</dbReference>
<evidence type="ECO:0000256" key="3">
    <source>
        <dbReference type="PROSITE-ProRule" id="PRU00339"/>
    </source>
</evidence>
<dbReference type="Pfam" id="PF13432">
    <property type="entry name" value="TPR_16"/>
    <property type="match status" value="2"/>
</dbReference>
<name>A0A6M5Z1S1_9BACT</name>
<dbReference type="Gene3D" id="1.25.40.10">
    <property type="entry name" value="Tetratricopeptide repeat domain"/>
    <property type="match status" value="5"/>
</dbReference>
<dbReference type="KEGG" id="ftj:FTUN_7307"/>
<keyword evidence="5" id="KW-1185">Reference proteome</keyword>
<dbReference type="InterPro" id="IPR051012">
    <property type="entry name" value="CellSynth/LPSAsmb/PSIAsmb"/>
</dbReference>
<gene>
    <name evidence="4" type="ORF">FTUN_7307</name>
</gene>
<feature type="repeat" description="TPR" evidence="3">
    <location>
        <begin position="431"/>
        <end position="464"/>
    </location>
</feature>
<dbReference type="Pfam" id="PF14559">
    <property type="entry name" value="TPR_19"/>
    <property type="match status" value="2"/>
</dbReference>
<evidence type="ECO:0000256" key="2">
    <source>
        <dbReference type="ARBA" id="ARBA00022803"/>
    </source>
</evidence>
<dbReference type="SMART" id="SM00028">
    <property type="entry name" value="TPR"/>
    <property type="match status" value="9"/>
</dbReference>
<dbReference type="Proteomes" id="UP000503447">
    <property type="component" value="Chromosome"/>
</dbReference>
<accession>A0A6M5Z1S1</accession>
<dbReference type="InterPro" id="IPR019734">
    <property type="entry name" value="TPR_rpt"/>
</dbReference>
<evidence type="ECO:0000313" key="4">
    <source>
        <dbReference type="EMBL" id="QJW99686.1"/>
    </source>
</evidence>
<protein>
    <recommendedName>
        <fullName evidence="6">Tetratricopeptide repeat protein</fullName>
    </recommendedName>
</protein>
<evidence type="ECO:0000256" key="1">
    <source>
        <dbReference type="ARBA" id="ARBA00022737"/>
    </source>
</evidence>
<dbReference type="PANTHER" id="PTHR45586">
    <property type="entry name" value="TPR REPEAT-CONTAINING PROTEIN PA4667"/>
    <property type="match status" value="1"/>
</dbReference>
<evidence type="ECO:0000313" key="5">
    <source>
        <dbReference type="Proteomes" id="UP000503447"/>
    </source>
</evidence>
<keyword evidence="1" id="KW-0677">Repeat</keyword>
<feature type="repeat" description="TPR" evidence="3">
    <location>
        <begin position="1449"/>
        <end position="1482"/>
    </location>
</feature>
<dbReference type="RefSeq" id="WP_171474606.1">
    <property type="nucleotide sequence ID" value="NZ_CP053452.2"/>
</dbReference>
<reference evidence="5" key="1">
    <citation type="submission" date="2020-05" db="EMBL/GenBank/DDBJ databases">
        <title>Frigoriglobus tundricola gen. nov., sp. nov., a psychrotolerant cellulolytic planctomycete of the family Gemmataceae with two divergent copies of 16S rRNA gene.</title>
        <authorList>
            <person name="Kulichevskaya I.S."/>
            <person name="Ivanova A.A."/>
            <person name="Naumoff D.G."/>
            <person name="Beletsky A.V."/>
            <person name="Rijpstra W.I.C."/>
            <person name="Sinninghe Damste J.S."/>
            <person name="Mardanov A.V."/>
            <person name="Ravin N.V."/>
            <person name="Dedysh S.N."/>
        </authorList>
    </citation>
    <scope>NUCLEOTIDE SEQUENCE [LARGE SCALE GENOMIC DNA]</scope>
    <source>
        <strain evidence="5">PL17</strain>
    </source>
</reference>
<keyword evidence="2 3" id="KW-0802">TPR repeat</keyword>
<proteinExistence type="predicted"/>
<organism evidence="4 5">
    <name type="scientific">Frigoriglobus tundricola</name>
    <dbReference type="NCBI Taxonomy" id="2774151"/>
    <lineage>
        <taxon>Bacteria</taxon>
        <taxon>Pseudomonadati</taxon>
        <taxon>Planctomycetota</taxon>
        <taxon>Planctomycetia</taxon>
        <taxon>Gemmatales</taxon>
        <taxon>Gemmataceae</taxon>
        <taxon>Frigoriglobus</taxon>
    </lineage>
</organism>
<dbReference type="EMBL" id="CP053452">
    <property type="protein sequence ID" value="QJW99686.1"/>
    <property type="molecule type" value="Genomic_DNA"/>
</dbReference>
<dbReference type="PANTHER" id="PTHR45586:SF1">
    <property type="entry name" value="LIPOPOLYSACCHARIDE ASSEMBLY PROTEIN B"/>
    <property type="match status" value="1"/>
</dbReference>
<dbReference type="PROSITE" id="PS50005">
    <property type="entry name" value="TPR"/>
    <property type="match status" value="2"/>
</dbReference>
<dbReference type="InterPro" id="IPR011990">
    <property type="entry name" value="TPR-like_helical_dom_sf"/>
</dbReference>
<sequence length="1537" mass="168394">MRERLNVRLTAVVLGAAFVAAVTVVLVHRWQVKRSGPGLLELAQAAEVKGRGDRAQWLLAEYLDLNPRDTAARLKYAEITAALARDSKARLAAAAAYEQVLEADPDQVEARRRLARLYAGDGRLREARKHLHHLLEGPGKGAVEKSDAGDVQLMAECQEQEKDLSSAAASYRRAIALDPLRVSAYKQLAWLLRHMGSDPAVRGTDIPARRRDDADRVMLDAVSANLGAATSNPGEDRVRQAKARLIRAEYLLQSESDTASSSSWVFRLRPLSNPDPEIEAALQLDPSSAEVRLLAAKVAASHGKWDEARGHLKALKHAAETAAGDGRISFELAKLEARLGSPTEAIDILRKATRRSPQNSQLLIAQAGLALNSGLVPEASRAIAALARLAPAPEDLPVLNARLLMLEDNWEGARDTLRATRHTITTQSLALEADLLLGKCLEGLGETDDALDQFKRVLAVEPDRPDAVAGVVRCLLAREQRDLVAQQQLDEALRCYEQLTTTRPVPGSSWLMYLQLRASYFFSIKDRLRTSEDLARETGKLRTARDAATKAVPDSAGLVVLQSEIDDAIGDTPYRLGLICSAFGWAPGPVSSSLTARLMVTDRADVSSLARNRLEDKLRALRAERGAKAPDRVTTPEADEQAVALALARLLGRHNEAHQALELLNDLDQATRVPTAESVVIRLALIKQDYPSFDQTVKTAEDLFSRTGNDRLSGPTRVRLATALAEACTLQKQFSAARKWRQQVARLQPRNLYVQFRMFDLAARANDLTGIEEATRGIGTAEGRGEQGPFAHYAKALLIWRAYELADRVGKQTVQTRFAEALGHLNEAEAARQDRWARVSLLRAEIYRAQNHTEKAIQEYVQAVKLGERRAEVRRRIVEFLYANRRLDLANDLMKNLPSESDPKYQKMAAEFSLYNSRLNEAVALAEGYIRSQSNQSEDEQYRDHIWHAAILTAAGRPKEEVLNEYNKAIKYAGTRAEPWIVLIDWHLRAGRRLEAQQAFNKAGDRLKGVDLAQCHELLGDVASAGAEYSSALAAQPSDINVLRRVVGFYERTGALTKVVPLLERSLTATPALEPDDAAWVRRRIPVALASSGDYDSFKKAIQLADTAIAAPGNGPEDTFVKAQILATRLEFRRDALDLLKTLRDRQNNQLRPFDSAAELLVARLLVDTGAWAEGRALLVKFVQEGTEQNKLTSLRFLVDRLVRRGAPDAEEWLDQLIKVARDEPNTSRLRAALYVKRGTYGDAVEFIAKAAKPLSDAAAGETNLNRLRFAAGLADELGREAGDEPRLVELAGKLYSAASESPLHAGSDELALAGFLARRGKIKEAIERCRAAEAKAGATAAAAALVTAAYGYAQPPLDGAQLDALAAEVERLLKGATPSATTKKLAALVHARRGRYAEAAKVFKDIADEDPNNADARGNLAYMLVLDNHTEDAKRYLEEAAERGGTTAGLLDTRGLLYLKTGRAKDAIDALKEAVEQKPSAAKCLHLAAAYRADGRRKEAEQTLTRAKELGPDGSLLLPAEQQLFAELGQTLQAGK</sequence>
<evidence type="ECO:0008006" key="6">
    <source>
        <dbReference type="Google" id="ProtNLM"/>
    </source>
</evidence>